<gene>
    <name evidence="4" type="ORF">EGM181_04360</name>
    <name evidence="3" type="ORF">GTI89_03155</name>
</gene>
<evidence type="ECO:0000313" key="3">
    <source>
        <dbReference type="EMBL" id="MXS25076.1"/>
    </source>
</evidence>
<dbReference type="EMBL" id="WVTI01000002">
    <property type="protein sequence ID" value="MXS25076.1"/>
    <property type="molecule type" value="Genomic_DNA"/>
</dbReference>
<dbReference type="GO" id="GO:0015031">
    <property type="term" value="P:protein transport"/>
    <property type="evidence" value="ECO:0007669"/>
    <property type="project" value="InterPro"/>
</dbReference>
<name>A0A366U5A0_ENTGA</name>
<reference evidence="4 6" key="2">
    <citation type="submission" date="2020-03" db="EMBL/GenBank/DDBJ databases">
        <title>Characterization of ganglioside-mimicking enterococci.</title>
        <authorList>
            <person name="Patry R.T."/>
            <person name="Nothaft H."/>
            <person name="Bridger R."/>
            <person name="Shajahan A."/>
            <person name="Huynh S."/>
            <person name="Sanchez S."/>
            <person name="Azadi P."/>
            <person name="Cooper K."/>
            <person name="Miller W.G."/>
            <person name="Parker C.T."/>
            <person name="Wells L."/>
            <person name="Szymanski C.M."/>
        </authorList>
    </citation>
    <scope>NUCLEOTIDE SEQUENCE [LARGE SCALE GENOMIC DNA]</scope>
    <source>
        <strain evidence="4 6">EGM181</strain>
    </source>
</reference>
<dbReference type="PANTHER" id="PTHR10906">
    <property type="entry name" value="SECY/SEC61-ALPHA FAMILY MEMBER"/>
    <property type="match status" value="1"/>
</dbReference>
<proteinExistence type="inferred from homology"/>
<feature type="transmembrane region" description="Helical" evidence="2">
    <location>
        <begin position="12"/>
        <end position="33"/>
    </location>
</feature>
<evidence type="ECO:0000256" key="2">
    <source>
        <dbReference type="SAM" id="Phobius"/>
    </source>
</evidence>
<feature type="transmembrane region" description="Helical" evidence="2">
    <location>
        <begin position="289"/>
        <end position="308"/>
    </location>
</feature>
<feature type="transmembrane region" description="Helical" evidence="2">
    <location>
        <begin position="368"/>
        <end position="390"/>
    </location>
</feature>
<dbReference type="SUPFAM" id="SSF103491">
    <property type="entry name" value="Preprotein translocase SecY subunit"/>
    <property type="match status" value="1"/>
</dbReference>
<dbReference type="Gene3D" id="1.10.3370.10">
    <property type="entry name" value="SecY subunit domain"/>
    <property type="match status" value="1"/>
</dbReference>
<dbReference type="InterPro" id="IPR002208">
    <property type="entry name" value="SecY/SEC61-alpha"/>
</dbReference>
<accession>A0A366U5A0</accession>
<evidence type="ECO:0000313" key="6">
    <source>
        <dbReference type="Proteomes" id="UP000516696"/>
    </source>
</evidence>
<feature type="transmembrane region" description="Helical" evidence="2">
    <location>
        <begin position="129"/>
        <end position="155"/>
    </location>
</feature>
<dbReference type="InterPro" id="IPR023201">
    <property type="entry name" value="SecY_dom_sf"/>
</dbReference>
<organism evidence="3 5">
    <name type="scientific">Enterococcus gallinarum</name>
    <dbReference type="NCBI Taxonomy" id="1353"/>
    <lineage>
        <taxon>Bacteria</taxon>
        <taxon>Bacillati</taxon>
        <taxon>Bacillota</taxon>
        <taxon>Bacilli</taxon>
        <taxon>Lactobacillales</taxon>
        <taxon>Enterococcaceae</taxon>
        <taxon>Enterococcus</taxon>
    </lineage>
</organism>
<reference evidence="3 5" key="1">
    <citation type="submission" date="2019-04" db="EMBL/GenBank/DDBJ databases">
        <title>Step-wise assembly of the neonatal virome modulated by breast feeding.</title>
        <authorList>
            <person name="Liang G."/>
            <person name="Bushman F."/>
        </authorList>
    </citation>
    <scope>NUCLEOTIDE SEQUENCE [LARGE SCALE GENOMIC DNA]</scope>
    <source>
        <strain evidence="3 5">E3404</strain>
    </source>
</reference>
<dbReference type="PIRSF" id="PIRSF004557">
    <property type="entry name" value="SecY"/>
    <property type="match status" value="1"/>
</dbReference>
<feature type="transmembrane region" description="Helical" evidence="2">
    <location>
        <begin position="57"/>
        <end position="77"/>
    </location>
</feature>
<feature type="transmembrane region" description="Helical" evidence="2">
    <location>
        <begin position="98"/>
        <end position="117"/>
    </location>
</feature>
<dbReference type="RefSeq" id="WP_005471820.1">
    <property type="nucleotide sequence ID" value="NZ_CABGIR010000004.1"/>
</dbReference>
<feature type="transmembrane region" description="Helical" evidence="2">
    <location>
        <begin position="196"/>
        <end position="216"/>
    </location>
</feature>
<feature type="transmembrane region" description="Helical" evidence="2">
    <location>
        <begin position="167"/>
        <end position="184"/>
    </location>
</feature>
<dbReference type="Proteomes" id="UP000439965">
    <property type="component" value="Unassembled WGS sequence"/>
</dbReference>
<keyword evidence="2" id="KW-0812">Transmembrane</keyword>
<keyword evidence="2" id="KW-0472">Membrane</keyword>
<dbReference type="Proteomes" id="UP000516696">
    <property type="component" value="Chromosome"/>
</dbReference>
<protein>
    <submittedName>
        <fullName evidence="3">Accessory Sec system protein translocase subunit SecY2</fullName>
    </submittedName>
</protein>
<sequence length="405" mass="45425">MKNQKELIRRIIASFFLLFIVEIGKHIPIPFFISEKIPEESTSLILKFLATSTGGNFTVPTLFSLGMGPYMTALIIWTTISMIDTESIGNLSTKRIGYIQRCMTLLFAVLQSCALVLKFRSSMIDQKAVGGSVVLLFLGAVLILTAGGLFVAWLADINIDKGIGGQSLFIVPGLLMNIPAMLISGQTESVHLSQNFMIGLVIVTLIFIYLTLFLYSAEYRINIERTGIDSRFNNSYIPIRLLPAGAMPFMFAVTVFSMPQLLLLNEKWGDTGFSNFITTYFSFNNVRGVFTYGLILYVLGYGFSFINVRPYDIAKNLKETGDYILNIAPGKQTEIYILKRLSTVALLGNSYLVIISMIPLLIGLQNQIISNLAFYFGSIFMLIIILETITNEIRFLFSRRTYRIF</sequence>
<feature type="transmembrane region" description="Helical" evidence="2">
    <location>
        <begin position="341"/>
        <end position="362"/>
    </location>
</feature>
<evidence type="ECO:0000256" key="1">
    <source>
        <dbReference type="RuleBase" id="RU004349"/>
    </source>
</evidence>
<dbReference type="EMBL" id="CP050485">
    <property type="protein sequence ID" value="QOG26547.1"/>
    <property type="molecule type" value="Genomic_DNA"/>
</dbReference>
<comment type="similarity">
    <text evidence="1">Belongs to the SecY/SEC61-alpha family.</text>
</comment>
<evidence type="ECO:0000313" key="4">
    <source>
        <dbReference type="EMBL" id="QOG26547.1"/>
    </source>
</evidence>
<evidence type="ECO:0000313" key="5">
    <source>
        <dbReference type="Proteomes" id="UP000439965"/>
    </source>
</evidence>
<feature type="transmembrane region" description="Helical" evidence="2">
    <location>
        <begin position="237"/>
        <end position="258"/>
    </location>
</feature>
<dbReference type="Pfam" id="PF00344">
    <property type="entry name" value="SecY"/>
    <property type="match status" value="1"/>
</dbReference>
<keyword evidence="2" id="KW-1133">Transmembrane helix</keyword>
<dbReference type="GO" id="GO:0016020">
    <property type="term" value="C:membrane"/>
    <property type="evidence" value="ECO:0007669"/>
    <property type="project" value="InterPro"/>
</dbReference>
<dbReference type="AlphaFoldDB" id="A0A366U5A0"/>
<dbReference type="PRINTS" id="PR00303">
    <property type="entry name" value="SECYTRNLCASE"/>
</dbReference>